<keyword evidence="6" id="KW-1185">Reference proteome</keyword>
<feature type="chain" id="PRO_5011512120" evidence="2">
    <location>
        <begin position="23"/>
        <end position="550"/>
    </location>
</feature>
<dbReference type="RefSeq" id="WP_176885095.1">
    <property type="nucleotide sequence ID" value="NZ_FNAN01000016.1"/>
</dbReference>
<reference evidence="6" key="1">
    <citation type="submission" date="2016-10" db="EMBL/GenBank/DDBJ databases">
        <authorList>
            <person name="Varghese N."/>
            <person name="Submissions S."/>
        </authorList>
    </citation>
    <scope>NUCLEOTIDE SEQUENCE [LARGE SCALE GENOMIC DNA]</scope>
    <source>
        <strain evidence="6">DSM 25329</strain>
    </source>
</reference>
<dbReference type="Pfam" id="PF06580">
    <property type="entry name" value="His_kinase"/>
    <property type="match status" value="1"/>
</dbReference>
<dbReference type="EMBL" id="FNAN01000016">
    <property type="protein sequence ID" value="SDG23298.1"/>
    <property type="molecule type" value="Genomic_DNA"/>
</dbReference>
<dbReference type="InterPro" id="IPR050640">
    <property type="entry name" value="Bact_2-comp_sensor_kinase"/>
</dbReference>
<dbReference type="Pfam" id="PF02518">
    <property type="entry name" value="HATPase_c"/>
    <property type="match status" value="1"/>
</dbReference>
<feature type="transmembrane region" description="Helical" evidence="1">
    <location>
        <begin position="315"/>
        <end position="342"/>
    </location>
</feature>
<evidence type="ECO:0000256" key="2">
    <source>
        <dbReference type="SAM" id="SignalP"/>
    </source>
</evidence>
<dbReference type="GO" id="GO:0000155">
    <property type="term" value="F:phosphorelay sensor kinase activity"/>
    <property type="evidence" value="ECO:0007669"/>
    <property type="project" value="InterPro"/>
</dbReference>
<dbReference type="GO" id="GO:0016020">
    <property type="term" value="C:membrane"/>
    <property type="evidence" value="ECO:0007669"/>
    <property type="project" value="InterPro"/>
</dbReference>
<evidence type="ECO:0000259" key="4">
    <source>
        <dbReference type="Pfam" id="PF06580"/>
    </source>
</evidence>
<feature type="signal peptide" evidence="2">
    <location>
        <begin position="1"/>
        <end position="22"/>
    </location>
</feature>
<dbReference type="InterPro" id="IPR003594">
    <property type="entry name" value="HATPase_dom"/>
</dbReference>
<dbReference type="Gene3D" id="3.30.565.10">
    <property type="entry name" value="Histidine kinase-like ATPase, C-terminal domain"/>
    <property type="match status" value="1"/>
</dbReference>
<feature type="domain" description="Histidine kinase/HSP90-like ATPase" evidence="3">
    <location>
        <begin position="457"/>
        <end position="547"/>
    </location>
</feature>
<organism evidence="5 6">
    <name type="scientific">Dyadobacter soli</name>
    <dbReference type="NCBI Taxonomy" id="659014"/>
    <lineage>
        <taxon>Bacteria</taxon>
        <taxon>Pseudomonadati</taxon>
        <taxon>Bacteroidota</taxon>
        <taxon>Cytophagia</taxon>
        <taxon>Cytophagales</taxon>
        <taxon>Spirosomataceae</taxon>
        <taxon>Dyadobacter</taxon>
    </lineage>
</organism>
<dbReference type="InterPro" id="IPR010559">
    <property type="entry name" value="Sig_transdc_His_kin_internal"/>
</dbReference>
<sequence>MKKRKYALMLFFLLVAITHLNAQTLVLDPAGSRFLIDEKTREPRLDLIVHSFTTHEKRDIPRYAVMDTVTKPTVSNVGPSVYHVTAGRMAERMTLVIRNPASLPADYVLKVDGEPVRTREDIPDIAYYQLNGEQCNAAALLPFRSDSTTVSLFDSNARLISQLLISWIYPKPELFYVDVRHHYAADIRDTSGLRQFMHFFNRAPNTYSKPNAVPDSLSIAEAEPVFGFKRAYYDGKVRPSRISYRIGKKGQWIGTTSEITPHFLLEHVNGNWSWLVDGPYEIQYSYTANERNYGSYAFAIDHTWINSFAYNARTLLWLVGMVLMTKLWLTTILAGVIMYFYFRKRLRKARDQARKTNLELQSIQSQLNPHFVFNAMGSLQGLINKSEIDRANTYLTGFSRLLRNTLQNSGREMVPLDVEMTNIENYIQLEQLRFGFRYAIATDETVRQTQLEVPSLLIQPVVENAVKHGISGLGAAGMLEVTFKTEHEDLLISIRDNGHGFDTDRQTQGKGLALTHERIKLLNKQKYRIAMEVASGNEGTIVILTFKKWL</sequence>
<keyword evidence="1" id="KW-1133">Transmembrane helix</keyword>
<protein>
    <submittedName>
        <fullName evidence="5">Histidine kinase</fullName>
    </submittedName>
</protein>
<dbReference type="SUPFAM" id="SSF55874">
    <property type="entry name" value="ATPase domain of HSP90 chaperone/DNA topoisomerase II/histidine kinase"/>
    <property type="match status" value="1"/>
</dbReference>
<feature type="domain" description="Signal transduction histidine kinase internal region" evidence="4">
    <location>
        <begin position="359"/>
        <end position="436"/>
    </location>
</feature>
<keyword evidence="5" id="KW-0808">Transferase</keyword>
<evidence type="ECO:0000256" key="1">
    <source>
        <dbReference type="SAM" id="Phobius"/>
    </source>
</evidence>
<proteinExistence type="predicted"/>
<dbReference type="InterPro" id="IPR036890">
    <property type="entry name" value="HATPase_C_sf"/>
</dbReference>
<gene>
    <name evidence="5" type="ORF">SAMN04487996_116129</name>
</gene>
<dbReference type="STRING" id="659014.SAMN04487996_116129"/>
<accession>A0A1G7SJY0</accession>
<evidence type="ECO:0000313" key="6">
    <source>
        <dbReference type="Proteomes" id="UP000198748"/>
    </source>
</evidence>
<keyword evidence="2" id="KW-0732">Signal</keyword>
<dbReference type="PANTHER" id="PTHR34220:SF7">
    <property type="entry name" value="SENSOR HISTIDINE KINASE YPDA"/>
    <property type="match status" value="1"/>
</dbReference>
<dbReference type="PANTHER" id="PTHR34220">
    <property type="entry name" value="SENSOR HISTIDINE KINASE YPDA"/>
    <property type="match status" value="1"/>
</dbReference>
<name>A0A1G7SJY0_9BACT</name>
<keyword evidence="1" id="KW-0812">Transmembrane</keyword>
<dbReference type="AlphaFoldDB" id="A0A1G7SJY0"/>
<keyword evidence="5" id="KW-0418">Kinase</keyword>
<evidence type="ECO:0000313" key="5">
    <source>
        <dbReference type="EMBL" id="SDG23298.1"/>
    </source>
</evidence>
<dbReference type="Proteomes" id="UP000198748">
    <property type="component" value="Unassembled WGS sequence"/>
</dbReference>
<evidence type="ECO:0000259" key="3">
    <source>
        <dbReference type="Pfam" id="PF02518"/>
    </source>
</evidence>
<keyword evidence="1" id="KW-0472">Membrane</keyword>